<protein>
    <submittedName>
        <fullName evidence="1">Uncharacterized protein</fullName>
    </submittedName>
</protein>
<proteinExistence type="predicted"/>
<gene>
    <name evidence="1" type="ORF">MarDSR_239</name>
</gene>
<sequence>MQRATENIRDIQNALSERTKNYEKNIPQQERQKIFDYGVALNVCQKFLEEGKAKEAVFSLIKYDASLKNLCSVVHPKNRILVREAYQEFFSWAQSQNIFSN</sequence>
<organism evidence="1">
    <name type="scientific">Marseillevirus sp</name>
    <dbReference type="NCBI Taxonomy" id="2809551"/>
    <lineage>
        <taxon>Viruses</taxon>
        <taxon>Varidnaviria</taxon>
        <taxon>Bamfordvirae</taxon>
        <taxon>Nucleocytoviricota</taxon>
        <taxon>Megaviricetes</taxon>
        <taxon>Pimascovirales</taxon>
        <taxon>Pimascovirales incertae sedis</taxon>
        <taxon>Marseilleviridae</taxon>
        <taxon>Marseillevirus</taxon>
    </lineage>
</organism>
<reference evidence="1" key="1">
    <citation type="submission" date="2023-07" db="EMBL/GenBank/DDBJ databases">
        <authorList>
            <person name="Xia Y."/>
        </authorList>
    </citation>
    <scope>NUCLEOTIDE SEQUENCE</scope>
    <source>
        <strain evidence="1">E</strain>
    </source>
</reference>
<dbReference type="EMBL" id="OR343189">
    <property type="protein sequence ID" value="WNL50278.1"/>
    <property type="molecule type" value="Genomic_DNA"/>
</dbReference>
<name>A0AA96IY21_9VIRU</name>
<accession>A0AA96IY21</accession>
<evidence type="ECO:0000313" key="1">
    <source>
        <dbReference type="EMBL" id="WNL50278.1"/>
    </source>
</evidence>